<sequence>MLFFHLVDPSSRDAIQREGFSAETGSPSRRGFHMLLGNSPGRRAEMETYTGEGFLVVVEMPEEVARPYLWTQEPDAQLYEMPSDLLNEYAPFTYIEV</sequence>
<keyword evidence="2" id="KW-1185">Reference proteome</keyword>
<comment type="caution">
    <text evidence="1">The sequence shown here is derived from an EMBL/GenBank/DDBJ whole genome shotgun (WGS) entry which is preliminary data.</text>
</comment>
<proteinExistence type="predicted"/>
<gene>
    <name evidence="1" type="ORF">CXY01_18910</name>
</gene>
<organism evidence="1 2">
    <name type="scientific">Cellulomonas xylanilytica</name>
    <dbReference type="NCBI Taxonomy" id="233583"/>
    <lineage>
        <taxon>Bacteria</taxon>
        <taxon>Bacillati</taxon>
        <taxon>Actinomycetota</taxon>
        <taxon>Actinomycetes</taxon>
        <taxon>Micrococcales</taxon>
        <taxon>Cellulomonadaceae</taxon>
        <taxon>Cellulomonas</taxon>
    </lineage>
</organism>
<protein>
    <submittedName>
        <fullName evidence="1">Uncharacterized protein</fullName>
    </submittedName>
</protein>
<dbReference type="RefSeq" id="WP_146927178.1">
    <property type="nucleotide sequence ID" value="NZ_BJUB01000005.1"/>
</dbReference>
<dbReference type="Proteomes" id="UP000321118">
    <property type="component" value="Unassembled WGS sequence"/>
</dbReference>
<name>A0A510V606_9CELL</name>
<evidence type="ECO:0000313" key="1">
    <source>
        <dbReference type="EMBL" id="GEK21371.1"/>
    </source>
</evidence>
<dbReference type="EMBL" id="BJUB01000005">
    <property type="protein sequence ID" value="GEK21371.1"/>
    <property type="molecule type" value="Genomic_DNA"/>
</dbReference>
<dbReference type="AlphaFoldDB" id="A0A510V606"/>
<evidence type="ECO:0000313" key="2">
    <source>
        <dbReference type="Proteomes" id="UP000321118"/>
    </source>
</evidence>
<accession>A0A510V606</accession>
<reference evidence="1 2" key="1">
    <citation type="submission" date="2019-07" db="EMBL/GenBank/DDBJ databases">
        <title>Whole genome shotgun sequence of Cellulomonas xylanilytica NBRC 101102.</title>
        <authorList>
            <person name="Hosoyama A."/>
            <person name="Uohara A."/>
            <person name="Ohji S."/>
            <person name="Ichikawa N."/>
        </authorList>
    </citation>
    <scope>NUCLEOTIDE SEQUENCE [LARGE SCALE GENOMIC DNA]</scope>
    <source>
        <strain evidence="1 2">NBRC 101102</strain>
    </source>
</reference>